<dbReference type="Pfam" id="PF00293">
    <property type="entry name" value="NUDIX"/>
    <property type="match status" value="1"/>
</dbReference>
<dbReference type="Proteomes" id="UP000628840">
    <property type="component" value="Unassembled WGS sequence"/>
</dbReference>
<evidence type="ECO:0000259" key="4">
    <source>
        <dbReference type="PROSITE" id="PS51462"/>
    </source>
</evidence>
<dbReference type="EMBL" id="BMPF01000001">
    <property type="protein sequence ID" value="GGL29446.1"/>
    <property type="molecule type" value="Genomic_DNA"/>
</dbReference>
<reference evidence="5 6" key="1">
    <citation type="journal article" date="2019" name="Int. J. Syst. Evol. Microbiol.">
        <title>The Global Catalogue of Microorganisms (GCM) 10K type strain sequencing project: providing services to taxonomists for standard genome sequencing and annotation.</title>
        <authorList>
            <consortium name="The Broad Institute Genomics Platform"/>
            <consortium name="The Broad Institute Genome Sequencing Center for Infectious Disease"/>
            <person name="Wu L."/>
            <person name="Ma J."/>
        </authorList>
    </citation>
    <scope>NUCLEOTIDE SEQUENCE [LARGE SCALE GENOMIC DNA]</scope>
    <source>
        <strain evidence="5 6">JCM 19585</strain>
    </source>
</reference>
<name>A0A830FB91_9EURY</name>
<evidence type="ECO:0000256" key="3">
    <source>
        <dbReference type="ARBA" id="ARBA00022842"/>
    </source>
</evidence>
<dbReference type="InterPro" id="IPR020084">
    <property type="entry name" value="NUDIX_hydrolase_CS"/>
</dbReference>
<organism evidence="5 6">
    <name type="scientific">Halarchaeum grantii</name>
    <dbReference type="NCBI Taxonomy" id="1193105"/>
    <lineage>
        <taxon>Archaea</taxon>
        <taxon>Methanobacteriati</taxon>
        <taxon>Methanobacteriota</taxon>
        <taxon>Stenosarchaea group</taxon>
        <taxon>Halobacteria</taxon>
        <taxon>Halobacteriales</taxon>
        <taxon>Halobacteriaceae</taxon>
    </lineage>
</organism>
<dbReference type="RefSeq" id="WP_188880256.1">
    <property type="nucleotide sequence ID" value="NZ_BMPF01000001.1"/>
</dbReference>
<sequence>MSDVRAAARGLLTRDGRYLLLEADFDAGTRYVLPGGGVDFGETHAETVEREVREETGLDVDAGAVVDAYTFTVEYGGGAHHVSSVVLACEAGAEAVDVTGNVDDEPLVGHVWATPADARELPLADGLPESLFADADIARER</sequence>
<dbReference type="PRINTS" id="PR00502">
    <property type="entry name" value="NUDIXFAMILY"/>
</dbReference>
<dbReference type="PROSITE" id="PS51462">
    <property type="entry name" value="NUDIX"/>
    <property type="match status" value="1"/>
</dbReference>
<comment type="cofactor">
    <cofactor evidence="1">
        <name>Mg(2+)</name>
        <dbReference type="ChEBI" id="CHEBI:18420"/>
    </cofactor>
</comment>
<accession>A0A830FB91</accession>
<dbReference type="SUPFAM" id="SSF55811">
    <property type="entry name" value="Nudix"/>
    <property type="match status" value="1"/>
</dbReference>
<dbReference type="AlphaFoldDB" id="A0A830FB91"/>
<dbReference type="OrthoDB" id="40462at2157"/>
<feature type="domain" description="Nudix hydrolase" evidence="4">
    <location>
        <begin position="2"/>
        <end position="136"/>
    </location>
</feature>
<protein>
    <recommendedName>
        <fullName evidence="4">Nudix hydrolase domain-containing protein</fullName>
    </recommendedName>
</protein>
<dbReference type="InterPro" id="IPR015797">
    <property type="entry name" value="NUDIX_hydrolase-like_dom_sf"/>
</dbReference>
<dbReference type="InterPro" id="IPR000086">
    <property type="entry name" value="NUDIX_hydrolase_dom"/>
</dbReference>
<dbReference type="InterPro" id="IPR020476">
    <property type="entry name" value="Nudix_hydrolase"/>
</dbReference>
<dbReference type="GO" id="GO:0016787">
    <property type="term" value="F:hydrolase activity"/>
    <property type="evidence" value="ECO:0007669"/>
    <property type="project" value="UniProtKB-KW"/>
</dbReference>
<gene>
    <name evidence="5" type="ORF">GCM10009037_11390</name>
</gene>
<dbReference type="PANTHER" id="PTHR43046">
    <property type="entry name" value="GDP-MANNOSE MANNOSYL HYDROLASE"/>
    <property type="match status" value="1"/>
</dbReference>
<proteinExistence type="predicted"/>
<keyword evidence="6" id="KW-1185">Reference proteome</keyword>
<evidence type="ECO:0000256" key="1">
    <source>
        <dbReference type="ARBA" id="ARBA00001946"/>
    </source>
</evidence>
<dbReference type="PANTHER" id="PTHR43046:SF12">
    <property type="entry name" value="GDP-MANNOSE MANNOSYL HYDROLASE"/>
    <property type="match status" value="1"/>
</dbReference>
<dbReference type="Gene3D" id="3.90.79.10">
    <property type="entry name" value="Nucleoside Triphosphate Pyrophosphohydrolase"/>
    <property type="match status" value="1"/>
</dbReference>
<keyword evidence="2" id="KW-0378">Hydrolase</keyword>
<evidence type="ECO:0000313" key="5">
    <source>
        <dbReference type="EMBL" id="GGL29446.1"/>
    </source>
</evidence>
<comment type="caution">
    <text evidence="5">The sequence shown here is derived from an EMBL/GenBank/DDBJ whole genome shotgun (WGS) entry which is preliminary data.</text>
</comment>
<keyword evidence="3" id="KW-0460">Magnesium</keyword>
<dbReference type="PROSITE" id="PS00893">
    <property type="entry name" value="NUDIX_BOX"/>
    <property type="match status" value="1"/>
</dbReference>
<evidence type="ECO:0000256" key="2">
    <source>
        <dbReference type="ARBA" id="ARBA00022801"/>
    </source>
</evidence>
<evidence type="ECO:0000313" key="6">
    <source>
        <dbReference type="Proteomes" id="UP000628840"/>
    </source>
</evidence>